<dbReference type="InterPro" id="IPR003594">
    <property type="entry name" value="HATPase_dom"/>
</dbReference>
<organism evidence="4 5">
    <name type="scientific">Actinacidiphila yanglinensis</name>
    <dbReference type="NCBI Taxonomy" id="310779"/>
    <lineage>
        <taxon>Bacteria</taxon>
        <taxon>Bacillati</taxon>
        <taxon>Actinomycetota</taxon>
        <taxon>Actinomycetes</taxon>
        <taxon>Kitasatosporales</taxon>
        <taxon>Streptomycetaceae</taxon>
        <taxon>Actinacidiphila</taxon>
    </lineage>
</organism>
<dbReference type="Pfam" id="PF13581">
    <property type="entry name" value="HATPase_c_2"/>
    <property type="match status" value="1"/>
</dbReference>
<evidence type="ECO:0000313" key="4">
    <source>
        <dbReference type="EMBL" id="SEG11138.1"/>
    </source>
</evidence>
<name>A0A1H5XHA3_9ACTN</name>
<dbReference type="PANTHER" id="PTHR35526">
    <property type="entry name" value="ANTI-SIGMA-F FACTOR RSBW-RELATED"/>
    <property type="match status" value="1"/>
</dbReference>
<keyword evidence="5" id="KW-1185">Reference proteome</keyword>
<feature type="region of interest" description="Disordered" evidence="2">
    <location>
        <begin position="90"/>
        <end position="109"/>
    </location>
</feature>
<dbReference type="AlphaFoldDB" id="A0A1H5XHA3"/>
<reference evidence="4 5" key="1">
    <citation type="submission" date="2016-10" db="EMBL/GenBank/DDBJ databases">
        <authorList>
            <person name="de Groot N.N."/>
        </authorList>
    </citation>
    <scope>NUCLEOTIDE SEQUENCE [LARGE SCALE GENOMIC DNA]</scope>
    <source>
        <strain evidence="4 5">CGMCC 4.2023</strain>
    </source>
</reference>
<keyword evidence="4" id="KW-0808">Transferase</keyword>
<evidence type="ECO:0000256" key="2">
    <source>
        <dbReference type="SAM" id="MobiDB-lite"/>
    </source>
</evidence>
<protein>
    <submittedName>
        <fullName evidence="4">Histidine kinase-like ATPase domain-containing protein</fullName>
    </submittedName>
</protein>
<dbReference type="EMBL" id="FNVU01000003">
    <property type="protein sequence ID" value="SEG11138.1"/>
    <property type="molecule type" value="Genomic_DNA"/>
</dbReference>
<evidence type="ECO:0000259" key="3">
    <source>
        <dbReference type="Pfam" id="PF13581"/>
    </source>
</evidence>
<feature type="domain" description="Histidine kinase/HSP90-like ATPase" evidence="3">
    <location>
        <begin position="2"/>
        <end position="140"/>
    </location>
</feature>
<dbReference type="Gene3D" id="3.30.565.10">
    <property type="entry name" value="Histidine kinase-like ATPase, C-terminal domain"/>
    <property type="match status" value="1"/>
</dbReference>
<dbReference type="RefSeq" id="WP_407642805.1">
    <property type="nucleotide sequence ID" value="NZ_FNVU01000003.1"/>
</dbReference>
<gene>
    <name evidence="4" type="ORF">SAMN05216223_103266</name>
</gene>
<evidence type="ECO:0000256" key="1">
    <source>
        <dbReference type="ARBA" id="ARBA00022527"/>
    </source>
</evidence>
<dbReference type="GO" id="GO:0004674">
    <property type="term" value="F:protein serine/threonine kinase activity"/>
    <property type="evidence" value="ECO:0007669"/>
    <property type="project" value="UniProtKB-KW"/>
</dbReference>
<dbReference type="InterPro" id="IPR036890">
    <property type="entry name" value="HATPase_C_sf"/>
</dbReference>
<dbReference type="CDD" id="cd16936">
    <property type="entry name" value="HATPase_RsbW-like"/>
    <property type="match status" value="1"/>
</dbReference>
<evidence type="ECO:0000313" key="5">
    <source>
        <dbReference type="Proteomes" id="UP000236754"/>
    </source>
</evidence>
<dbReference type="SUPFAM" id="SSF55874">
    <property type="entry name" value="ATPase domain of HSP90 chaperone/DNA topoisomerase II/histidine kinase"/>
    <property type="match status" value="1"/>
</dbReference>
<keyword evidence="4" id="KW-0418">Kinase</keyword>
<accession>A0A1H5XHA3</accession>
<proteinExistence type="predicted"/>
<dbReference type="PANTHER" id="PTHR35526:SF3">
    <property type="entry name" value="ANTI-SIGMA-F FACTOR RSBW"/>
    <property type="match status" value="1"/>
</dbReference>
<dbReference type="Proteomes" id="UP000236754">
    <property type="component" value="Unassembled WGS sequence"/>
</dbReference>
<sequence length="147" mass="15348">MAETRRILRDSLREWGVAALVDTTELLATELLTNALQHTGGGAVLTATLSPGVFPEVRTRAVVGAEPGPDPAPGPGRLGPRLRVEVVDTLARRPTPRLPRHGAGPADDYGTSGRGLLLVDALADDWGVQPCAAGGKAVWFELNAEAA</sequence>
<keyword evidence="1" id="KW-0723">Serine/threonine-protein kinase</keyword>
<dbReference type="InterPro" id="IPR050267">
    <property type="entry name" value="Anti-sigma-factor_SerPK"/>
</dbReference>